<dbReference type="OrthoDB" id="6376755at2759"/>
<dbReference type="EMBL" id="GL732583">
    <property type="protein sequence ID" value="EFX74462.1"/>
    <property type="molecule type" value="Genomic_DNA"/>
</dbReference>
<dbReference type="KEGG" id="dpx:DAPPUDRAFT_324363"/>
<dbReference type="AlphaFoldDB" id="E9H177"/>
<reference evidence="1 2" key="1">
    <citation type="journal article" date="2011" name="Science">
        <title>The ecoresponsive genome of Daphnia pulex.</title>
        <authorList>
            <person name="Colbourne J.K."/>
            <person name="Pfrender M.E."/>
            <person name="Gilbert D."/>
            <person name="Thomas W.K."/>
            <person name="Tucker A."/>
            <person name="Oakley T.H."/>
            <person name="Tokishita S."/>
            <person name="Aerts A."/>
            <person name="Arnold G.J."/>
            <person name="Basu M.K."/>
            <person name="Bauer D.J."/>
            <person name="Caceres C.E."/>
            <person name="Carmel L."/>
            <person name="Casola C."/>
            <person name="Choi J.H."/>
            <person name="Detter J.C."/>
            <person name="Dong Q."/>
            <person name="Dusheyko S."/>
            <person name="Eads B.D."/>
            <person name="Frohlich T."/>
            <person name="Geiler-Samerotte K.A."/>
            <person name="Gerlach D."/>
            <person name="Hatcher P."/>
            <person name="Jogdeo S."/>
            <person name="Krijgsveld J."/>
            <person name="Kriventseva E.V."/>
            <person name="Kultz D."/>
            <person name="Laforsch C."/>
            <person name="Lindquist E."/>
            <person name="Lopez J."/>
            <person name="Manak J.R."/>
            <person name="Muller J."/>
            <person name="Pangilinan J."/>
            <person name="Patwardhan R.P."/>
            <person name="Pitluck S."/>
            <person name="Pritham E.J."/>
            <person name="Rechtsteiner A."/>
            <person name="Rho M."/>
            <person name="Rogozin I.B."/>
            <person name="Sakarya O."/>
            <person name="Salamov A."/>
            <person name="Schaack S."/>
            <person name="Shapiro H."/>
            <person name="Shiga Y."/>
            <person name="Skalitzky C."/>
            <person name="Smith Z."/>
            <person name="Souvorov A."/>
            <person name="Sung W."/>
            <person name="Tang Z."/>
            <person name="Tsuchiya D."/>
            <person name="Tu H."/>
            <person name="Vos H."/>
            <person name="Wang M."/>
            <person name="Wolf Y.I."/>
            <person name="Yamagata H."/>
            <person name="Yamada T."/>
            <person name="Ye Y."/>
            <person name="Shaw J.R."/>
            <person name="Andrews J."/>
            <person name="Crease T.J."/>
            <person name="Tang H."/>
            <person name="Lucas S.M."/>
            <person name="Robertson H.M."/>
            <person name="Bork P."/>
            <person name="Koonin E.V."/>
            <person name="Zdobnov E.M."/>
            <person name="Grigoriev I.V."/>
            <person name="Lynch M."/>
            <person name="Boore J.L."/>
        </authorList>
    </citation>
    <scope>NUCLEOTIDE SEQUENCE [LARGE SCALE GENOMIC DNA]</scope>
</reference>
<gene>
    <name evidence="1" type="ORF">DAPPUDRAFT_324363</name>
</gene>
<keyword evidence="2" id="KW-1185">Reference proteome</keyword>
<accession>E9H177</accession>
<protein>
    <submittedName>
        <fullName evidence="1">Uncharacterized protein</fullName>
    </submittedName>
</protein>
<name>E9H177_DAPPU</name>
<evidence type="ECO:0000313" key="1">
    <source>
        <dbReference type="EMBL" id="EFX74462.1"/>
    </source>
</evidence>
<evidence type="ECO:0000313" key="2">
    <source>
        <dbReference type="Proteomes" id="UP000000305"/>
    </source>
</evidence>
<dbReference type="InParanoid" id="E9H177"/>
<proteinExistence type="predicted"/>
<sequence>MEKNDVTSDVTSKFDRISERSVTIDKDHWLKLFIRKLTWPTVANILATLPPISPFLDYLSCPLVYVFISTFCFLLANRPPLFVAVCGFASQSENLAREMSFTIEKEVVVYIVFNFGLIEGENHRFSTVEVNTKRLSKREIGGIFQPFKKWTLKDLAVPKHFLCKPVDPLAESLDCSQAKKGGPRYITHLLIATKKTHVENNTEIVITGGTSKHTPISDCSIGNWKPFVSKASNNGTLINLVSSRKHFEIINSINQMDQNVTYQ</sequence>
<organism evidence="1 2">
    <name type="scientific">Daphnia pulex</name>
    <name type="common">Water flea</name>
    <dbReference type="NCBI Taxonomy" id="6669"/>
    <lineage>
        <taxon>Eukaryota</taxon>
        <taxon>Metazoa</taxon>
        <taxon>Ecdysozoa</taxon>
        <taxon>Arthropoda</taxon>
        <taxon>Crustacea</taxon>
        <taxon>Branchiopoda</taxon>
        <taxon>Diplostraca</taxon>
        <taxon>Cladocera</taxon>
        <taxon>Anomopoda</taxon>
        <taxon>Daphniidae</taxon>
        <taxon>Daphnia</taxon>
    </lineage>
</organism>
<dbReference type="HOGENOM" id="CLU_1058693_0_0_1"/>
<dbReference type="Proteomes" id="UP000000305">
    <property type="component" value="Unassembled WGS sequence"/>
</dbReference>